<comment type="similarity">
    <text evidence="2 4">Belongs to the pterin-4-alpha-carbinolamine dehydratase family.</text>
</comment>
<evidence type="ECO:0000313" key="6">
    <source>
        <dbReference type="Proteomes" id="UP000599523"/>
    </source>
</evidence>
<dbReference type="PANTHER" id="PTHR12599:SF0">
    <property type="entry name" value="PTERIN-4-ALPHA-CARBINOLAMINE DEHYDRATASE"/>
    <property type="match status" value="1"/>
</dbReference>
<evidence type="ECO:0000256" key="3">
    <source>
        <dbReference type="ARBA" id="ARBA00023239"/>
    </source>
</evidence>
<dbReference type="InterPro" id="IPR001533">
    <property type="entry name" value="Pterin_deHydtase"/>
</dbReference>
<comment type="caution">
    <text evidence="5">The sequence shown here is derived from an EMBL/GenBank/DDBJ whole genome shotgun (WGS) entry which is preliminary data.</text>
</comment>
<dbReference type="AlphaFoldDB" id="A0A972J8F5"/>
<evidence type="ECO:0000256" key="1">
    <source>
        <dbReference type="ARBA" id="ARBA00001554"/>
    </source>
</evidence>
<comment type="catalytic activity">
    <reaction evidence="1 4">
        <text>(4aS,6R)-4a-hydroxy-L-erythro-5,6,7,8-tetrahydrobiopterin = (6R)-L-erythro-6,7-dihydrobiopterin + H2O</text>
        <dbReference type="Rhea" id="RHEA:11920"/>
        <dbReference type="ChEBI" id="CHEBI:15377"/>
        <dbReference type="ChEBI" id="CHEBI:15642"/>
        <dbReference type="ChEBI" id="CHEBI:43120"/>
        <dbReference type="EC" id="4.2.1.96"/>
    </reaction>
</comment>
<dbReference type="InterPro" id="IPR036428">
    <property type="entry name" value="PCD_sf"/>
</dbReference>
<dbReference type="NCBIfam" id="NF002017">
    <property type="entry name" value="PRK00823.1-2"/>
    <property type="match status" value="1"/>
</dbReference>
<accession>A0A972J8F5</accession>
<dbReference type="SUPFAM" id="SSF55248">
    <property type="entry name" value="PCD-like"/>
    <property type="match status" value="1"/>
</dbReference>
<protein>
    <recommendedName>
        <fullName evidence="4">Putative pterin-4-alpha-carbinolamine dehydratase</fullName>
        <shortName evidence="4">PHS</shortName>
        <ecNumber evidence="4">4.2.1.96</ecNumber>
    </recommendedName>
    <alternativeName>
        <fullName evidence="4">4-alpha-hydroxy-tetrahydropterin dehydratase</fullName>
    </alternativeName>
    <alternativeName>
        <fullName evidence="4">Pterin carbinolamine dehydratase</fullName>
        <shortName evidence="4">PCD</shortName>
    </alternativeName>
</protein>
<dbReference type="GO" id="GO:0008124">
    <property type="term" value="F:4-alpha-hydroxytetrahydrobiopterin dehydratase activity"/>
    <property type="evidence" value="ECO:0007669"/>
    <property type="project" value="UniProtKB-UniRule"/>
</dbReference>
<dbReference type="Proteomes" id="UP000599523">
    <property type="component" value="Unassembled WGS sequence"/>
</dbReference>
<dbReference type="EMBL" id="WTVM01000045">
    <property type="protein sequence ID" value="NMG03156.1"/>
    <property type="molecule type" value="Genomic_DNA"/>
</dbReference>
<sequence>MAMRLSEQQREAALAQLDGWSRMVGRDAISASFRFTDFNQAFGFMSRVALMAEKLDHHPEWSNVYNRVEIVLTTHDAGGLTDKDIELARFISRIAPDGSMAAL</sequence>
<keyword evidence="3 4" id="KW-0456">Lyase</keyword>
<dbReference type="GO" id="GO:0006729">
    <property type="term" value="P:tetrahydrobiopterin biosynthetic process"/>
    <property type="evidence" value="ECO:0007669"/>
    <property type="project" value="InterPro"/>
</dbReference>
<dbReference type="Pfam" id="PF01329">
    <property type="entry name" value="Pterin_4a"/>
    <property type="match status" value="1"/>
</dbReference>
<evidence type="ECO:0000313" key="5">
    <source>
        <dbReference type="EMBL" id="NMG03156.1"/>
    </source>
</evidence>
<gene>
    <name evidence="5" type="ORF">GPA21_09235</name>
</gene>
<dbReference type="CDD" id="cd00914">
    <property type="entry name" value="PCD_DCoH_subfamily_b"/>
    <property type="match status" value="1"/>
</dbReference>
<evidence type="ECO:0000256" key="2">
    <source>
        <dbReference type="ARBA" id="ARBA00006472"/>
    </source>
</evidence>
<dbReference type="EC" id="4.2.1.96" evidence="4"/>
<dbReference type="NCBIfam" id="NF002018">
    <property type="entry name" value="PRK00823.1-3"/>
    <property type="match status" value="1"/>
</dbReference>
<proteinExistence type="inferred from homology"/>
<reference evidence="5" key="1">
    <citation type="submission" date="2019-12" db="EMBL/GenBank/DDBJ databases">
        <title>Comparative genomics gives insights into the taxonomy of the Azoarcus-Aromatoleum group and reveals separate origins of nif in the plant-associated Azoarcus and non-plant-associated Aromatoleum sub-groups.</title>
        <authorList>
            <person name="Lafos M."/>
            <person name="Maluk M."/>
            <person name="Batista M."/>
            <person name="Junghare M."/>
            <person name="Carmona M."/>
            <person name="Faoro H."/>
            <person name="Cruz L.M."/>
            <person name="Battistoni F."/>
            <person name="De Souza E."/>
            <person name="Pedrosa F."/>
            <person name="Chen W.-M."/>
            <person name="Poole P.S."/>
            <person name="Dixon R.A."/>
            <person name="James E.K."/>
        </authorList>
    </citation>
    <scope>NUCLEOTIDE SEQUENCE</scope>
    <source>
        <strain evidence="5">NSC3</strain>
    </source>
</reference>
<dbReference type="HAMAP" id="MF_00434">
    <property type="entry name" value="Pterin_4_alpha"/>
    <property type="match status" value="1"/>
</dbReference>
<keyword evidence="6" id="KW-1185">Reference proteome</keyword>
<evidence type="ECO:0000256" key="4">
    <source>
        <dbReference type="HAMAP-Rule" id="MF_00434"/>
    </source>
</evidence>
<dbReference type="NCBIfam" id="NF002020">
    <property type="entry name" value="PRK00823.1-5"/>
    <property type="match status" value="1"/>
</dbReference>
<dbReference type="Gene3D" id="3.30.1360.20">
    <property type="entry name" value="Transcriptional coactivator/pterin dehydratase"/>
    <property type="match status" value="1"/>
</dbReference>
<dbReference type="PANTHER" id="PTHR12599">
    <property type="entry name" value="PTERIN-4-ALPHA-CARBINOLAMINE DEHYDRATASE"/>
    <property type="match status" value="1"/>
</dbReference>
<organism evidence="5 6">
    <name type="scientific">Azoarcus taiwanensis</name>
    <dbReference type="NCBI Taxonomy" id="666964"/>
    <lineage>
        <taxon>Bacteria</taxon>
        <taxon>Pseudomonadati</taxon>
        <taxon>Pseudomonadota</taxon>
        <taxon>Betaproteobacteria</taxon>
        <taxon>Rhodocyclales</taxon>
        <taxon>Zoogloeaceae</taxon>
        <taxon>Azoarcus</taxon>
    </lineage>
</organism>
<name>A0A972J8F5_9RHOO</name>